<dbReference type="Gene3D" id="3.20.20.70">
    <property type="entry name" value="Aldolase class I"/>
    <property type="match status" value="2"/>
</dbReference>
<dbReference type="STRING" id="2903.R1F3G8"/>
<evidence type="ECO:0000256" key="3">
    <source>
        <dbReference type="ARBA" id="ARBA00013068"/>
    </source>
</evidence>
<organism evidence="6 7">
    <name type="scientific">Emiliania huxleyi (strain CCMP1516)</name>
    <dbReference type="NCBI Taxonomy" id="280463"/>
    <lineage>
        <taxon>Eukaryota</taxon>
        <taxon>Haptista</taxon>
        <taxon>Haptophyta</taxon>
        <taxon>Prymnesiophyceae</taxon>
        <taxon>Isochrysidales</taxon>
        <taxon>Noelaerhabdaceae</taxon>
        <taxon>Emiliania</taxon>
    </lineage>
</organism>
<name>A0A0D3JW44_EMIH1</name>
<dbReference type="EC" id="4.1.2.13" evidence="3"/>
<dbReference type="OMA" id="PCMAENI"/>
<evidence type="ECO:0000256" key="4">
    <source>
        <dbReference type="ARBA" id="ARBA00023152"/>
    </source>
</evidence>
<dbReference type="PANTHER" id="PTHR11627">
    <property type="entry name" value="FRUCTOSE-BISPHOSPHATE ALDOLASE"/>
    <property type="match status" value="1"/>
</dbReference>
<evidence type="ECO:0000313" key="6">
    <source>
        <dbReference type="EnsemblProtists" id="EOD27729"/>
    </source>
</evidence>
<protein>
    <recommendedName>
        <fullName evidence="3">fructose-bisphosphate aldolase</fullName>
        <ecNumber evidence="3">4.1.2.13</ecNumber>
    </recommendedName>
</protein>
<keyword evidence="7" id="KW-1185">Reference proteome</keyword>
<dbReference type="Pfam" id="PF00274">
    <property type="entry name" value="Glycolytic"/>
    <property type="match status" value="2"/>
</dbReference>
<dbReference type="EnsemblProtists" id="EOD27729">
    <property type="protein sequence ID" value="EOD27729"/>
    <property type="gene ID" value="EMIHUDRAFT_463183"/>
</dbReference>
<dbReference type="eggNOG" id="KOG1557">
    <property type="taxonomic scope" value="Eukaryota"/>
</dbReference>
<sequence length="350" mass="37724">MVAALSCMAASALFAPSRVGKLTMVSPFESDNVHIPELIATAARISRRGFGILAADESVPTAGKRLKTVGVENTAENRRAFRELLFTAEGLEDYISGVILFDETMYQRTTGGGILTRQREVIGVPSDRAIRENAQSLARYVPIWCLPGHVQDMSGTCAYNRYASICQEHGLAMLLKPSMVLPGLDAPLGESARESVATHTAKVLKRTVPPAVPGVHFLSGGMGAEEATQNLQQLQHEYPDAPWSLSFSYGRALQDAVLKAWSGLEENVPAAQARRGAPGGPHKLVSARLSTDQALLLELARVNAQAQLGEWDEVHPTPSSGGLSAGRILLPKLSYSSERPKTRAADLFNW</sequence>
<comment type="similarity">
    <text evidence="2">Belongs to the class I fructose-bisphosphate aldolase family.</text>
</comment>
<dbReference type="GeneID" id="17273275"/>
<dbReference type="HOGENOM" id="CLU_068162_0_0_1"/>
<reference evidence="6" key="2">
    <citation type="submission" date="2024-10" db="UniProtKB">
        <authorList>
            <consortium name="EnsemblProtists"/>
        </authorList>
    </citation>
    <scope>IDENTIFICATION</scope>
</reference>
<dbReference type="KEGG" id="ehx:EMIHUDRAFT_463183"/>
<comment type="pathway">
    <text evidence="1">Carbohydrate degradation; glycolysis; D-glyceraldehyde 3-phosphate and glycerone phosphate from D-glucose: step 4/4.</text>
</comment>
<dbReference type="SUPFAM" id="SSF51569">
    <property type="entry name" value="Aldolase"/>
    <property type="match status" value="1"/>
</dbReference>
<proteinExistence type="inferred from homology"/>
<dbReference type="PaxDb" id="2903-EOD27729"/>
<accession>A0A0D3JW44</accession>
<dbReference type="GO" id="GO:0006096">
    <property type="term" value="P:glycolytic process"/>
    <property type="evidence" value="ECO:0007669"/>
    <property type="project" value="UniProtKB-KW"/>
</dbReference>
<dbReference type="InterPro" id="IPR000741">
    <property type="entry name" value="FBA_I"/>
</dbReference>
<keyword evidence="4" id="KW-0324">Glycolysis</keyword>
<dbReference type="GO" id="GO:0004332">
    <property type="term" value="F:fructose-bisphosphate aldolase activity"/>
    <property type="evidence" value="ECO:0007669"/>
    <property type="project" value="UniProtKB-EC"/>
</dbReference>
<dbReference type="Proteomes" id="UP000013827">
    <property type="component" value="Unassembled WGS sequence"/>
</dbReference>
<dbReference type="InterPro" id="IPR013785">
    <property type="entry name" value="Aldolase_TIM"/>
</dbReference>
<dbReference type="RefSeq" id="XP_005780158.1">
    <property type="nucleotide sequence ID" value="XM_005780101.1"/>
</dbReference>
<keyword evidence="5" id="KW-0456">Lyase</keyword>
<dbReference type="AlphaFoldDB" id="A0A0D3JW44"/>
<dbReference type="UniPathway" id="UPA00109">
    <property type="reaction ID" value="UER00183"/>
</dbReference>
<evidence type="ECO:0000256" key="1">
    <source>
        <dbReference type="ARBA" id="ARBA00004714"/>
    </source>
</evidence>
<evidence type="ECO:0000313" key="7">
    <source>
        <dbReference type="Proteomes" id="UP000013827"/>
    </source>
</evidence>
<reference evidence="7" key="1">
    <citation type="journal article" date="2013" name="Nature">
        <title>Pan genome of the phytoplankton Emiliania underpins its global distribution.</title>
        <authorList>
            <person name="Read B.A."/>
            <person name="Kegel J."/>
            <person name="Klute M.J."/>
            <person name="Kuo A."/>
            <person name="Lefebvre S.C."/>
            <person name="Maumus F."/>
            <person name="Mayer C."/>
            <person name="Miller J."/>
            <person name="Monier A."/>
            <person name="Salamov A."/>
            <person name="Young J."/>
            <person name="Aguilar M."/>
            <person name="Claverie J.M."/>
            <person name="Frickenhaus S."/>
            <person name="Gonzalez K."/>
            <person name="Herman E.K."/>
            <person name="Lin Y.C."/>
            <person name="Napier J."/>
            <person name="Ogata H."/>
            <person name="Sarno A.F."/>
            <person name="Shmutz J."/>
            <person name="Schroeder D."/>
            <person name="de Vargas C."/>
            <person name="Verret F."/>
            <person name="von Dassow P."/>
            <person name="Valentin K."/>
            <person name="Van de Peer Y."/>
            <person name="Wheeler G."/>
            <person name="Dacks J.B."/>
            <person name="Delwiche C.F."/>
            <person name="Dyhrman S.T."/>
            <person name="Glockner G."/>
            <person name="John U."/>
            <person name="Richards T."/>
            <person name="Worden A.Z."/>
            <person name="Zhang X."/>
            <person name="Grigoriev I.V."/>
            <person name="Allen A.E."/>
            <person name="Bidle K."/>
            <person name="Borodovsky M."/>
            <person name="Bowler C."/>
            <person name="Brownlee C."/>
            <person name="Cock J.M."/>
            <person name="Elias M."/>
            <person name="Gladyshev V.N."/>
            <person name="Groth M."/>
            <person name="Guda C."/>
            <person name="Hadaegh A."/>
            <person name="Iglesias-Rodriguez M.D."/>
            <person name="Jenkins J."/>
            <person name="Jones B.M."/>
            <person name="Lawson T."/>
            <person name="Leese F."/>
            <person name="Lindquist E."/>
            <person name="Lobanov A."/>
            <person name="Lomsadze A."/>
            <person name="Malik S.B."/>
            <person name="Marsh M.E."/>
            <person name="Mackinder L."/>
            <person name="Mock T."/>
            <person name="Mueller-Roeber B."/>
            <person name="Pagarete A."/>
            <person name="Parker M."/>
            <person name="Probert I."/>
            <person name="Quesneville H."/>
            <person name="Raines C."/>
            <person name="Rensing S.A."/>
            <person name="Riano-Pachon D.M."/>
            <person name="Richier S."/>
            <person name="Rokitta S."/>
            <person name="Shiraiwa Y."/>
            <person name="Soanes D.M."/>
            <person name="van der Giezen M."/>
            <person name="Wahlund T.M."/>
            <person name="Williams B."/>
            <person name="Wilson W."/>
            <person name="Wolfe G."/>
            <person name="Wurch L.L."/>
        </authorList>
    </citation>
    <scope>NUCLEOTIDE SEQUENCE</scope>
</reference>
<evidence type="ECO:0000256" key="2">
    <source>
        <dbReference type="ARBA" id="ARBA00010387"/>
    </source>
</evidence>
<evidence type="ECO:0000256" key="5">
    <source>
        <dbReference type="ARBA" id="ARBA00023239"/>
    </source>
</evidence>